<dbReference type="GO" id="GO:0004497">
    <property type="term" value="F:monooxygenase activity"/>
    <property type="evidence" value="ECO:0007669"/>
    <property type="project" value="UniProtKB-KW"/>
</dbReference>
<dbReference type="Gene3D" id="3.50.50.60">
    <property type="entry name" value="FAD/NAD(P)-binding domain"/>
    <property type="match status" value="1"/>
</dbReference>
<organism evidence="4 5">
    <name type="scientific">Williamsia deligens</name>
    <dbReference type="NCBI Taxonomy" id="321325"/>
    <lineage>
        <taxon>Bacteria</taxon>
        <taxon>Bacillati</taxon>
        <taxon>Actinomycetota</taxon>
        <taxon>Actinomycetes</taxon>
        <taxon>Mycobacteriales</taxon>
        <taxon>Nocardiaceae</taxon>
        <taxon>Williamsia</taxon>
    </lineage>
</organism>
<accession>A0ABW3G984</accession>
<evidence type="ECO:0000259" key="3">
    <source>
        <dbReference type="Pfam" id="PF01494"/>
    </source>
</evidence>
<dbReference type="InterPro" id="IPR036188">
    <property type="entry name" value="FAD/NAD-bd_sf"/>
</dbReference>
<dbReference type="PANTHER" id="PTHR43476:SF4">
    <property type="entry name" value="BLR0106 PROTEIN"/>
    <property type="match status" value="1"/>
</dbReference>
<sequence length="526" mass="56782">MRLHRIAVLGGGPGGLYAARLLKRSHPDCDVSLYEQVAPEDTFGFGVGLASRTQQNLHSADPQSFEDIVSTAWQHDMAMQVPAGEARLSHGNLLAIARTTLLAILHRHAAAAGVRLVYGSRVAADEIDADLIVAADGVNSATRTADPEAFRPTFSVGEGLYLWCGTDFALPTAIFTPATTQHGTFVAHAYPYADDRSTFLVETDEQTWRAAGFDVSTESTPPGESDQVSLDYLADAFGGSLAGHRLIGNRTRWTRFRTVRCAQWSRGNVVLLGDAAHTAHYSIGSGTKLAMEDAIALTAAVERADSLADALAQYESRRRPGVEHLQAIARRSEAWWDSFPGRAGMHPAQLMLAYMTRAGKVSVDRFASSSPDVARTGLAEFAGVSPGDIPSTDIASWTLARPLDRHGRHFADRIATHDLRDAPTTSVVDTDLRSAWSMDADRVVATTAHAPVVWVTGPSDRDAVLSRLDLGERLRRENDAIVVVEAPEVHRDDLVAGVVAHRTDLVSMSVRDDRSLTARAVRSAPA</sequence>
<gene>
    <name evidence="4" type="ORF">ACFQ04_10630</name>
</gene>
<keyword evidence="5" id="KW-1185">Reference proteome</keyword>
<protein>
    <submittedName>
        <fullName evidence="4">FAD-dependent monooxygenase</fullName>
    </submittedName>
</protein>
<dbReference type="RefSeq" id="WP_253645919.1">
    <property type="nucleotide sequence ID" value="NZ_BAAAMO010000002.1"/>
</dbReference>
<name>A0ABW3G984_9NOCA</name>
<keyword evidence="2" id="KW-0520">NAD</keyword>
<dbReference type="Proteomes" id="UP001597068">
    <property type="component" value="Unassembled WGS sequence"/>
</dbReference>
<dbReference type="PRINTS" id="PR00420">
    <property type="entry name" value="RNGMNOXGNASE"/>
</dbReference>
<dbReference type="Gene3D" id="3.30.9.20">
    <property type="match status" value="1"/>
</dbReference>
<dbReference type="EMBL" id="JBHTIL010000001">
    <property type="protein sequence ID" value="MFD0926190.1"/>
    <property type="molecule type" value="Genomic_DNA"/>
</dbReference>
<keyword evidence="1" id="KW-0560">Oxidoreductase</keyword>
<keyword evidence="4" id="KW-0503">Monooxygenase</keyword>
<evidence type="ECO:0000313" key="4">
    <source>
        <dbReference type="EMBL" id="MFD0926190.1"/>
    </source>
</evidence>
<evidence type="ECO:0000313" key="5">
    <source>
        <dbReference type="Proteomes" id="UP001597068"/>
    </source>
</evidence>
<evidence type="ECO:0000256" key="1">
    <source>
        <dbReference type="ARBA" id="ARBA00023002"/>
    </source>
</evidence>
<comment type="caution">
    <text evidence="4">The sequence shown here is derived from an EMBL/GenBank/DDBJ whole genome shotgun (WGS) entry which is preliminary data.</text>
</comment>
<feature type="domain" description="FAD-binding" evidence="3">
    <location>
        <begin position="110"/>
        <end position="324"/>
    </location>
</feature>
<evidence type="ECO:0000256" key="2">
    <source>
        <dbReference type="ARBA" id="ARBA00023027"/>
    </source>
</evidence>
<reference evidence="5" key="1">
    <citation type="journal article" date="2019" name="Int. J. Syst. Evol. Microbiol.">
        <title>The Global Catalogue of Microorganisms (GCM) 10K type strain sequencing project: providing services to taxonomists for standard genome sequencing and annotation.</title>
        <authorList>
            <consortium name="The Broad Institute Genomics Platform"/>
            <consortium name="The Broad Institute Genome Sequencing Center for Infectious Disease"/>
            <person name="Wu L."/>
            <person name="Ma J."/>
        </authorList>
    </citation>
    <scope>NUCLEOTIDE SEQUENCE [LARGE SCALE GENOMIC DNA]</scope>
    <source>
        <strain evidence="5">CCUG 50873</strain>
    </source>
</reference>
<dbReference type="Pfam" id="PF01494">
    <property type="entry name" value="FAD_binding_3"/>
    <property type="match status" value="1"/>
</dbReference>
<dbReference type="InterPro" id="IPR002938">
    <property type="entry name" value="FAD-bd"/>
</dbReference>
<dbReference type="InterPro" id="IPR050631">
    <property type="entry name" value="PheA/TfdB_FAD_monoxygenase"/>
</dbReference>
<dbReference type="PANTHER" id="PTHR43476">
    <property type="entry name" value="3-(3-HYDROXY-PHENYL)PROPIONATE/3-HYDROXYCINNAMIC ACID HYDROXYLASE"/>
    <property type="match status" value="1"/>
</dbReference>
<proteinExistence type="predicted"/>
<dbReference type="SUPFAM" id="SSF51905">
    <property type="entry name" value="FAD/NAD(P)-binding domain"/>
    <property type="match status" value="1"/>
</dbReference>